<evidence type="ECO:0000313" key="4">
    <source>
        <dbReference type="Proteomes" id="UP000290273"/>
    </source>
</evidence>
<gene>
    <name evidence="3" type="ORF">DP131_06505</name>
</gene>
<organism evidence="3 4">
    <name type="scientific">Clostridium tetani</name>
    <dbReference type="NCBI Taxonomy" id="1513"/>
    <lineage>
        <taxon>Bacteria</taxon>
        <taxon>Bacillati</taxon>
        <taxon>Bacillota</taxon>
        <taxon>Clostridia</taxon>
        <taxon>Eubacteriales</taxon>
        <taxon>Clostridiaceae</taxon>
        <taxon>Clostridium</taxon>
    </lineage>
</organism>
<dbReference type="InterPro" id="IPR046462">
    <property type="entry name" value="TerL_nuclease"/>
</dbReference>
<comment type="caution">
    <text evidence="3">The sequence shown here is derived from an EMBL/GenBank/DDBJ whole genome shotgun (WGS) entry which is preliminary data.</text>
</comment>
<feature type="domain" description="Terminase large subunit-like ATPase" evidence="1">
    <location>
        <begin position="86"/>
        <end position="247"/>
    </location>
</feature>
<proteinExistence type="predicted"/>
<dbReference type="InterPro" id="IPR046461">
    <property type="entry name" value="TerL_ATPase"/>
</dbReference>
<dbReference type="Pfam" id="PF20441">
    <property type="entry name" value="TerL_nuclease"/>
    <property type="match status" value="1"/>
</dbReference>
<dbReference type="Gene3D" id="3.40.50.300">
    <property type="entry name" value="P-loop containing nucleotide triphosphate hydrolases"/>
    <property type="match status" value="1"/>
</dbReference>
<dbReference type="PANTHER" id="PTHR41287:SF1">
    <property type="entry name" value="PROTEIN YMFN"/>
    <property type="match status" value="1"/>
</dbReference>
<evidence type="ECO:0000313" key="3">
    <source>
        <dbReference type="EMBL" id="RXI56945.1"/>
    </source>
</evidence>
<name>A0ABY0ET53_CLOTA</name>
<dbReference type="EMBL" id="QMAU01000027">
    <property type="protein sequence ID" value="RXI56945.1"/>
    <property type="molecule type" value="Genomic_DNA"/>
</dbReference>
<dbReference type="PANTHER" id="PTHR41287">
    <property type="match status" value="1"/>
</dbReference>
<reference evidence="3 4" key="1">
    <citation type="submission" date="2018-06" db="EMBL/GenBank/DDBJ databases">
        <title>Genome conservation of Clostridium tetani.</title>
        <authorList>
            <person name="Bruggemann H."/>
            <person name="Popoff M.R."/>
        </authorList>
    </citation>
    <scope>NUCLEOTIDE SEQUENCE [LARGE SCALE GENOMIC DNA]</scope>
    <source>
        <strain evidence="3 4">63.05</strain>
    </source>
</reference>
<dbReference type="Pfam" id="PF03354">
    <property type="entry name" value="TerL_ATPase"/>
    <property type="match status" value="1"/>
</dbReference>
<sequence>MNHEKIKKLIEEHIKEQTKYNLDELIGELKKKWDTDKTYYDAEEARNFYKFISKLNLDKGKKGQKIKPLKFQFIHTSEILCVKNKETKLRQHREALLDISRKNGKGSLVSWIAVYLYFTDPTFGAEYIIVANDKKQAGNLFNTIQLMIKTNKTLSKHVKITESMKQMYRKATNSYLRVLANDGTNLDSYASYVVILDEVHEYRNSDAYTKLRTGMGLWDEPLMFITTTASSGSDPHNLEFELYNYAKDIENKKYKDDKFYYAIYEAEKDCELMDIEEWIKSNPALGIFRKFEDLKDFMIKASRIKSFQAKARRLYLNQHVALDGENAIDMALWRACLQDIKLDDLKGMKCWCGLDMAYIQDIIAYVQCFYDNDKFIIYPHLFTPKETLYERSERDDVRYDLYVDKGDLIALNGTYVDNEELFNYIDDKNQKYAFDTQEIAFDRWGSGDIRSRLEKHYTVFGFGQGYKSMSPIIRDFEIMLLDKRLIIANNSLLTWMAQNVVATEDPAGNVKYDKSKCENKIDGIIAMVMALGRAIFNNGNPSFDVNKYSDKKILNKLWS</sequence>
<dbReference type="InterPro" id="IPR027417">
    <property type="entry name" value="P-loop_NTPase"/>
</dbReference>
<feature type="domain" description="Terminase large subunit-like endonuclease" evidence="2">
    <location>
        <begin position="254"/>
        <end position="535"/>
    </location>
</feature>
<accession>A0ABY0ET53</accession>
<dbReference type="Proteomes" id="UP000290273">
    <property type="component" value="Unassembled WGS sequence"/>
</dbReference>
<evidence type="ECO:0000259" key="1">
    <source>
        <dbReference type="Pfam" id="PF03354"/>
    </source>
</evidence>
<dbReference type="InterPro" id="IPR005021">
    <property type="entry name" value="Terminase_largesu-like"/>
</dbReference>
<dbReference type="RefSeq" id="WP_129010781.1">
    <property type="nucleotide sequence ID" value="NZ_QMAU01000027.1"/>
</dbReference>
<protein>
    <submittedName>
        <fullName evidence="3">Terminase large subunit</fullName>
    </submittedName>
</protein>
<evidence type="ECO:0000259" key="2">
    <source>
        <dbReference type="Pfam" id="PF20441"/>
    </source>
</evidence>